<feature type="coiled-coil region" evidence="6">
    <location>
        <begin position="123"/>
        <end position="157"/>
    </location>
</feature>
<dbReference type="FunFam" id="3.30.565.10:FF:000006">
    <property type="entry name" value="Sensor histidine kinase WalK"/>
    <property type="match status" value="1"/>
</dbReference>
<sequence length="390" mass="44516">MSVQLLTTITPPPPGFSPTDLARWQLLTGTVALYTDNMERVLQEIGDWSRMRGVVITENDTPSSQALHSHLQWLRLPAAWRNEVAILVRPMLDYLNTSAELEIQQRQRDHQLARLSYDFTGMHSDYQRVTSKLQRQLQQLRETETALTQLNDQLEQRVSLRTAELETALNDLESFSFSVSHDLRAPLRAIIGFTDDLRQRIDDRLSDDERGQVERVLQLAHRMNQLIDDLLRLAQTSQSPLQPSRIDLSQLVCEVWQDLDQHEPERRIAFVCEPTPPVLADPALIRVVLENLLGNARKFTQKVTAAQVSFAYDTDHSAYVVSDNGAGFDMAHADQLFAPFRRLHRQEQFEGTGIGLATVARIIHRHGCRIWPQASVNQGARFFFTLPPVT</sequence>
<evidence type="ECO:0000313" key="8">
    <source>
        <dbReference type="EMBL" id="TDQ49082.1"/>
    </source>
</evidence>
<dbReference type="GO" id="GO:0030295">
    <property type="term" value="F:protein kinase activator activity"/>
    <property type="evidence" value="ECO:0007669"/>
    <property type="project" value="TreeGrafter"/>
</dbReference>
<feature type="domain" description="Histidine kinase" evidence="7">
    <location>
        <begin position="178"/>
        <end position="390"/>
    </location>
</feature>
<evidence type="ECO:0000256" key="5">
    <source>
        <dbReference type="ARBA" id="ARBA00022777"/>
    </source>
</evidence>
<dbReference type="SMART" id="SM00387">
    <property type="entry name" value="HATPase_c"/>
    <property type="match status" value="1"/>
</dbReference>
<dbReference type="PROSITE" id="PS50109">
    <property type="entry name" value="HIS_KIN"/>
    <property type="match status" value="1"/>
</dbReference>
<keyword evidence="9" id="KW-1185">Reference proteome</keyword>
<evidence type="ECO:0000313" key="9">
    <source>
        <dbReference type="Proteomes" id="UP000295375"/>
    </source>
</evidence>
<protein>
    <recommendedName>
        <fullName evidence="2">histidine kinase</fullName>
        <ecNumber evidence="2">2.7.13.3</ecNumber>
    </recommendedName>
</protein>
<dbReference type="InterPro" id="IPR036097">
    <property type="entry name" value="HisK_dim/P_sf"/>
</dbReference>
<dbReference type="PANTHER" id="PTHR42878">
    <property type="entry name" value="TWO-COMPONENT HISTIDINE KINASE"/>
    <property type="match status" value="1"/>
</dbReference>
<dbReference type="EMBL" id="SNYM01000005">
    <property type="protein sequence ID" value="TDQ49082.1"/>
    <property type="molecule type" value="Genomic_DNA"/>
</dbReference>
<dbReference type="PRINTS" id="PR00344">
    <property type="entry name" value="BCTRLSENSOR"/>
</dbReference>
<dbReference type="SUPFAM" id="SSF55874">
    <property type="entry name" value="ATPase domain of HSP90 chaperone/DNA topoisomerase II/histidine kinase"/>
    <property type="match status" value="1"/>
</dbReference>
<dbReference type="InterPro" id="IPR036890">
    <property type="entry name" value="HATPase_C_sf"/>
</dbReference>
<comment type="caution">
    <text evidence="8">The sequence shown here is derived from an EMBL/GenBank/DDBJ whole genome shotgun (WGS) entry which is preliminary data.</text>
</comment>
<proteinExistence type="predicted"/>
<keyword evidence="6" id="KW-0175">Coiled coil</keyword>
<dbReference type="Gene3D" id="1.10.287.130">
    <property type="match status" value="1"/>
</dbReference>
<dbReference type="InterPro" id="IPR004358">
    <property type="entry name" value="Sig_transdc_His_kin-like_C"/>
</dbReference>
<gene>
    <name evidence="8" type="ORF">EV696_10556</name>
</gene>
<reference evidence="8 9" key="1">
    <citation type="submission" date="2019-03" db="EMBL/GenBank/DDBJ databases">
        <title>Genomic Encyclopedia of Type Strains, Phase IV (KMG-IV): sequencing the most valuable type-strain genomes for metagenomic binning, comparative biology and taxonomic classification.</title>
        <authorList>
            <person name="Goeker M."/>
        </authorList>
    </citation>
    <scope>NUCLEOTIDE SEQUENCE [LARGE SCALE GENOMIC DNA]</scope>
    <source>
        <strain evidence="8 9">DSM 103792</strain>
    </source>
</reference>
<dbReference type="SMART" id="SM00388">
    <property type="entry name" value="HisKA"/>
    <property type="match status" value="1"/>
</dbReference>
<dbReference type="GO" id="GO:0000155">
    <property type="term" value="F:phosphorelay sensor kinase activity"/>
    <property type="evidence" value="ECO:0007669"/>
    <property type="project" value="InterPro"/>
</dbReference>
<evidence type="ECO:0000256" key="2">
    <source>
        <dbReference type="ARBA" id="ARBA00012438"/>
    </source>
</evidence>
<evidence type="ECO:0000256" key="6">
    <source>
        <dbReference type="SAM" id="Coils"/>
    </source>
</evidence>
<dbReference type="RefSeq" id="WP_133589386.1">
    <property type="nucleotide sequence ID" value="NZ_CP037953.1"/>
</dbReference>
<dbReference type="InterPro" id="IPR005467">
    <property type="entry name" value="His_kinase_dom"/>
</dbReference>
<name>A0A4R6UQ71_9GAMM</name>
<dbReference type="EC" id="2.7.13.3" evidence="2"/>
<evidence type="ECO:0000256" key="4">
    <source>
        <dbReference type="ARBA" id="ARBA00022679"/>
    </source>
</evidence>
<dbReference type="Proteomes" id="UP000295375">
    <property type="component" value="Unassembled WGS sequence"/>
</dbReference>
<comment type="catalytic activity">
    <reaction evidence="1">
        <text>ATP + protein L-histidine = ADP + protein N-phospho-L-histidine.</text>
        <dbReference type="EC" id="2.7.13.3"/>
    </reaction>
</comment>
<evidence type="ECO:0000256" key="1">
    <source>
        <dbReference type="ARBA" id="ARBA00000085"/>
    </source>
</evidence>
<dbReference type="SUPFAM" id="SSF47384">
    <property type="entry name" value="Homodimeric domain of signal transducing histidine kinase"/>
    <property type="match status" value="1"/>
</dbReference>
<dbReference type="GO" id="GO:0000156">
    <property type="term" value="F:phosphorelay response regulator activity"/>
    <property type="evidence" value="ECO:0007669"/>
    <property type="project" value="TreeGrafter"/>
</dbReference>
<keyword evidence="4" id="KW-0808">Transferase</keyword>
<dbReference type="Pfam" id="PF02518">
    <property type="entry name" value="HATPase_c"/>
    <property type="match status" value="1"/>
</dbReference>
<organism evidence="8 9">
    <name type="scientific">Permianibacter aggregans</name>
    <dbReference type="NCBI Taxonomy" id="1510150"/>
    <lineage>
        <taxon>Bacteria</taxon>
        <taxon>Pseudomonadati</taxon>
        <taxon>Pseudomonadota</taxon>
        <taxon>Gammaproteobacteria</taxon>
        <taxon>Pseudomonadales</taxon>
        <taxon>Pseudomonadaceae</taxon>
        <taxon>Permianibacter</taxon>
    </lineage>
</organism>
<dbReference type="PANTHER" id="PTHR42878:SF15">
    <property type="entry name" value="BACTERIOPHYTOCHROME"/>
    <property type="match status" value="1"/>
</dbReference>
<dbReference type="GO" id="GO:0005886">
    <property type="term" value="C:plasma membrane"/>
    <property type="evidence" value="ECO:0007669"/>
    <property type="project" value="UniProtKB-ARBA"/>
</dbReference>
<dbReference type="Gene3D" id="3.30.565.10">
    <property type="entry name" value="Histidine kinase-like ATPase, C-terminal domain"/>
    <property type="match status" value="1"/>
</dbReference>
<dbReference type="InterPro" id="IPR003661">
    <property type="entry name" value="HisK_dim/P_dom"/>
</dbReference>
<dbReference type="OrthoDB" id="9808408at2"/>
<evidence type="ECO:0000259" key="7">
    <source>
        <dbReference type="PROSITE" id="PS50109"/>
    </source>
</evidence>
<dbReference type="GO" id="GO:0007234">
    <property type="term" value="P:osmosensory signaling via phosphorelay pathway"/>
    <property type="evidence" value="ECO:0007669"/>
    <property type="project" value="TreeGrafter"/>
</dbReference>
<dbReference type="InterPro" id="IPR050351">
    <property type="entry name" value="BphY/WalK/GraS-like"/>
</dbReference>
<keyword evidence="3" id="KW-0597">Phosphoprotein</keyword>
<dbReference type="AlphaFoldDB" id="A0A4R6UQ71"/>
<keyword evidence="5" id="KW-0418">Kinase</keyword>
<dbReference type="InterPro" id="IPR003594">
    <property type="entry name" value="HATPase_dom"/>
</dbReference>
<dbReference type="CDD" id="cd00082">
    <property type="entry name" value="HisKA"/>
    <property type="match status" value="1"/>
</dbReference>
<accession>A0A4R6UQ71</accession>
<dbReference type="Pfam" id="PF00512">
    <property type="entry name" value="HisKA"/>
    <property type="match status" value="1"/>
</dbReference>
<evidence type="ECO:0000256" key="3">
    <source>
        <dbReference type="ARBA" id="ARBA00022553"/>
    </source>
</evidence>